<name>E1Z3X0_CHLVA</name>
<dbReference type="PROSITE" id="PS50005">
    <property type="entry name" value="TPR"/>
    <property type="match status" value="4"/>
</dbReference>
<evidence type="ECO:0000313" key="6">
    <source>
        <dbReference type="Proteomes" id="UP000008141"/>
    </source>
</evidence>
<dbReference type="EMBL" id="GL433836">
    <property type="protein sequence ID" value="EFN59554.1"/>
    <property type="molecule type" value="Genomic_DNA"/>
</dbReference>
<keyword evidence="6" id="KW-1185">Reference proteome</keyword>
<feature type="compositionally biased region" description="Low complexity" evidence="4">
    <location>
        <begin position="246"/>
        <end position="256"/>
    </location>
</feature>
<dbReference type="KEGG" id="cvr:CHLNCDRAFT_138247"/>
<evidence type="ECO:0000256" key="3">
    <source>
        <dbReference type="PROSITE-ProRule" id="PRU00339"/>
    </source>
</evidence>
<dbReference type="Gene3D" id="1.25.40.10">
    <property type="entry name" value="Tetratricopeptide repeat domain"/>
    <property type="match status" value="3"/>
</dbReference>
<dbReference type="GO" id="GO:0005886">
    <property type="term" value="C:plasma membrane"/>
    <property type="evidence" value="ECO:0007669"/>
    <property type="project" value="TreeGrafter"/>
</dbReference>
<gene>
    <name evidence="5" type="ORF">CHLNCDRAFT_138247</name>
</gene>
<feature type="region of interest" description="Disordered" evidence="4">
    <location>
        <begin position="1"/>
        <end position="29"/>
    </location>
</feature>
<dbReference type="PANTHER" id="PTHR45081:SF1">
    <property type="entry name" value="EF HAND FAMILY PROTEIN, PUTATIVE, EXPRESSED-RELATED"/>
    <property type="match status" value="1"/>
</dbReference>
<proteinExistence type="predicted"/>
<evidence type="ECO:0000313" key="5">
    <source>
        <dbReference type="EMBL" id="EFN59554.1"/>
    </source>
</evidence>
<feature type="repeat" description="TPR" evidence="3">
    <location>
        <begin position="474"/>
        <end position="507"/>
    </location>
</feature>
<dbReference type="InParanoid" id="E1Z3X0"/>
<dbReference type="STRING" id="554065.E1Z3X0"/>
<feature type="compositionally biased region" description="Polar residues" evidence="4">
    <location>
        <begin position="177"/>
        <end position="189"/>
    </location>
</feature>
<reference evidence="5 6" key="1">
    <citation type="journal article" date="2010" name="Plant Cell">
        <title>The Chlorella variabilis NC64A genome reveals adaptation to photosymbiosis, coevolution with viruses, and cryptic sex.</title>
        <authorList>
            <person name="Blanc G."/>
            <person name="Duncan G."/>
            <person name="Agarkova I."/>
            <person name="Borodovsky M."/>
            <person name="Gurnon J."/>
            <person name="Kuo A."/>
            <person name="Lindquist E."/>
            <person name="Lucas S."/>
            <person name="Pangilinan J."/>
            <person name="Polle J."/>
            <person name="Salamov A."/>
            <person name="Terry A."/>
            <person name="Yamada T."/>
            <person name="Dunigan D.D."/>
            <person name="Grigoriev I.V."/>
            <person name="Claverie J.M."/>
            <person name="Van Etten J.L."/>
        </authorList>
    </citation>
    <scope>NUCLEOTIDE SEQUENCE [LARGE SCALE GENOMIC DNA]</scope>
    <source>
        <strain evidence="5 6">NC64A</strain>
    </source>
</reference>
<feature type="repeat" description="TPR" evidence="3">
    <location>
        <begin position="440"/>
        <end position="473"/>
    </location>
</feature>
<accession>E1Z3X0</accession>
<dbReference type="InterPro" id="IPR011990">
    <property type="entry name" value="TPR-like_helical_dom_sf"/>
</dbReference>
<sequence>MASASGSAAPSPADGSPATTPLSRKKSGSSLFTRMFSTKAKQQHVAEEAEAQAALAVAGGAAVLVSPGAAALAGSPAFGQQQQAWLELQNPVLTEEFGALNLASRMDAAALEAGLPSPEMAAAMAGHAPTLESPVLLAASAAAPFSTPGVQSQLSDNFYTAKEHQTLASGAVAGPTPHSTAASRPQQPSVAAAAGADAVDLAGFMAAGAATGDSSQVQAKDDPLPAAAVTSLAQGEPEVSFAFRQQAAAPQRSASAVPTPAQHNVSDSPSKSEAAAAALSALPLMEEGAGFDDYQFDQMPPGGLEEQLPKIDWSGKTTEEIDAHVQVLLEQLETTLAAPASVNATTDILGVQREASSMPDWAAYKAHMEMGFRLGSKQRYREAMYSFQAAVRVQAGDPLAHFRIGNTLFALKKYAEARKAYGRALKCCKPGVDADEALQPKVYVNLGITQEAEGLLMSACDHYKQAVALNPDHFRAYKLMGSALYALGDFEGAKAALKESLKLKPDYADAHCDLGCTYCAQGDMENAKKCFKHAIKCAPQHLEAHFNMGNLYRQCAEFGRAIQSYDNVLAIDASHWRSLLNKAVVQTCTSDKDQATFNLKLALKLSGQSGVLAQEVDQLKRMLKAGANWEVISQMMSYISDKAAQVESLAADIAAGNAEATPQSKPVFSMLGGKSNKSSMAGSPGKKGNNKLKRLGVNISEASREVDLPMLQQLQPMAGARVRDLEAEANDGNTSRGKRGKMIKAAKAEALTRRVLQSTPPGLFQHMMRTINSQVLVLLDTKRSGYVDLALLIMCLLALCDAPMVERLHAAYRVMQWRNKNEPITRKDAFDYVAALRVIFGAQHDHAQWHAHAPEAMDGQFINEQRWVSMVSDSRLGFCLFEALPHLCKPLA</sequence>
<dbReference type="OrthoDB" id="9991317at2759"/>
<dbReference type="SUPFAM" id="SSF48452">
    <property type="entry name" value="TPR-like"/>
    <property type="match status" value="1"/>
</dbReference>
<evidence type="ECO:0000256" key="4">
    <source>
        <dbReference type="SAM" id="MobiDB-lite"/>
    </source>
</evidence>
<dbReference type="FunCoup" id="E1Z3X0">
    <property type="interactions" value="377"/>
</dbReference>
<organism evidence="6">
    <name type="scientific">Chlorella variabilis</name>
    <name type="common">Green alga</name>
    <dbReference type="NCBI Taxonomy" id="554065"/>
    <lineage>
        <taxon>Eukaryota</taxon>
        <taxon>Viridiplantae</taxon>
        <taxon>Chlorophyta</taxon>
        <taxon>core chlorophytes</taxon>
        <taxon>Trebouxiophyceae</taxon>
        <taxon>Chlorellales</taxon>
        <taxon>Chlorellaceae</taxon>
        <taxon>Chlorella clade</taxon>
        <taxon>Chlorella</taxon>
    </lineage>
</organism>
<dbReference type="AlphaFoldDB" id="E1Z3X0"/>
<dbReference type="Proteomes" id="UP000008141">
    <property type="component" value="Unassembled WGS sequence"/>
</dbReference>
<dbReference type="Pfam" id="PF13431">
    <property type="entry name" value="TPR_17"/>
    <property type="match status" value="1"/>
</dbReference>
<dbReference type="SMART" id="SM00028">
    <property type="entry name" value="TPR"/>
    <property type="match status" value="7"/>
</dbReference>
<feature type="repeat" description="TPR" evidence="3">
    <location>
        <begin position="542"/>
        <end position="575"/>
    </location>
</feature>
<feature type="region of interest" description="Disordered" evidence="4">
    <location>
        <begin position="170"/>
        <end position="191"/>
    </location>
</feature>
<dbReference type="InterPro" id="IPR013105">
    <property type="entry name" value="TPR_2"/>
</dbReference>
<protein>
    <submittedName>
        <fullName evidence="5">Uncharacterized protein</fullName>
    </submittedName>
</protein>
<feature type="compositionally biased region" description="Low complexity" evidence="4">
    <location>
        <begin position="1"/>
        <end position="21"/>
    </location>
</feature>
<dbReference type="Pfam" id="PF07719">
    <property type="entry name" value="TPR_2"/>
    <property type="match status" value="1"/>
</dbReference>
<feature type="region of interest" description="Disordered" evidence="4">
    <location>
        <begin position="246"/>
        <end position="274"/>
    </location>
</feature>
<dbReference type="Pfam" id="PF13414">
    <property type="entry name" value="TPR_11"/>
    <property type="match status" value="1"/>
</dbReference>
<dbReference type="PANTHER" id="PTHR45081">
    <property type="entry name" value="EF HAND FAMILY PROTEIN, PUTATIVE, EXPRESSED-RELATED"/>
    <property type="match status" value="1"/>
</dbReference>
<evidence type="ECO:0000256" key="2">
    <source>
        <dbReference type="ARBA" id="ARBA00022803"/>
    </source>
</evidence>
<feature type="repeat" description="TPR" evidence="3">
    <location>
        <begin position="508"/>
        <end position="541"/>
    </location>
</feature>
<keyword evidence="1" id="KW-0677">Repeat</keyword>
<keyword evidence="2 3" id="KW-0802">TPR repeat</keyword>
<dbReference type="eggNOG" id="KOG1124">
    <property type="taxonomic scope" value="Eukaryota"/>
</dbReference>
<dbReference type="RefSeq" id="XP_005851656.1">
    <property type="nucleotide sequence ID" value="XM_005851594.1"/>
</dbReference>
<dbReference type="GeneID" id="17358718"/>
<evidence type="ECO:0000256" key="1">
    <source>
        <dbReference type="ARBA" id="ARBA00022737"/>
    </source>
</evidence>
<dbReference type="InterPro" id="IPR019734">
    <property type="entry name" value="TPR_rpt"/>
</dbReference>